<comment type="caution">
    <text evidence="1">The sequence shown here is derived from an EMBL/GenBank/DDBJ whole genome shotgun (WGS) entry which is preliminary data.</text>
</comment>
<evidence type="ECO:0000313" key="2">
    <source>
        <dbReference type="Proteomes" id="UP000236370"/>
    </source>
</evidence>
<gene>
    <name evidence="1" type="ORF">CK820_G0018789</name>
</gene>
<name>A0A2J8MN52_PANTR</name>
<accession>A0A2J8MN52</accession>
<evidence type="ECO:0000313" key="1">
    <source>
        <dbReference type="EMBL" id="PNI60941.1"/>
    </source>
</evidence>
<protein>
    <submittedName>
        <fullName evidence="1">CCDC7 isoform 3</fullName>
    </submittedName>
</protein>
<dbReference type="Proteomes" id="UP000236370">
    <property type="component" value="Unassembled WGS sequence"/>
</dbReference>
<feature type="non-terminal residue" evidence="1">
    <location>
        <position position="1"/>
    </location>
</feature>
<organism evidence="1 2">
    <name type="scientific">Pan troglodytes</name>
    <name type="common">Chimpanzee</name>
    <dbReference type="NCBI Taxonomy" id="9598"/>
    <lineage>
        <taxon>Eukaryota</taxon>
        <taxon>Metazoa</taxon>
        <taxon>Chordata</taxon>
        <taxon>Craniata</taxon>
        <taxon>Vertebrata</taxon>
        <taxon>Euteleostomi</taxon>
        <taxon>Mammalia</taxon>
        <taxon>Eutheria</taxon>
        <taxon>Euarchontoglires</taxon>
        <taxon>Primates</taxon>
        <taxon>Haplorrhini</taxon>
        <taxon>Catarrhini</taxon>
        <taxon>Hominidae</taxon>
        <taxon>Pan</taxon>
    </lineage>
</organism>
<dbReference type="AlphaFoldDB" id="A0A2J8MN52"/>
<dbReference type="EMBL" id="NBAG03000250">
    <property type="protein sequence ID" value="PNI60941.1"/>
    <property type="molecule type" value="Genomic_DNA"/>
</dbReference>
<proteinExistence type="predicted"/>
<reference evidence="1 2" key="1">
    <citation type="submission" date="2017-12" db="EMBL/GenBank/DDBJ databases">
        <title>High-resolution comparative analysis of great ape genomes.</title>
        <authorList>
            <person name="Pollen A."/>
            <person name="Hastie A."/>
            <person name="Hormozdiari F."/>
            <person name="Dougherty M."/>
            <person name="Liu R."/>
            <person name="Chaisson M."/>
            <person name="Hoppe E."/>
            <person name="Hill C."/>
            <person name="Pang A."/>
            <person name="Hillier L."/>
            <person name="Baker C."/>
            <person name="Armstrong J."/>
            <person name="Shendure J."/>
            <person name="Paten B."/>
            <person name="Wilson R."/>
            <person name="Chao H."/>
            <person name="Schneider V."/>
            <person name="Ventura M."/>
            <person name="Kronenberg Z."/>
            <person name="Murali S."/>
            <person name="Gordon D."/>
            <person name="Cantsilieris S."/>
            <person name="Munson K."/>
            <person name="Nelson B."/>
            <person name="Raja A."/>
            <person name="Underwood J."/>
            <person name="Diekhans M."/>
            <person name="Fiddes I."/>
            <person name="Haussler D."/>
            <person name="Eichler E."/>
        </authorList>
    </citation>
    <scope>NUCLEOTIDE SEQUENCE [LARGE SCALE GENOMIC DNA]</scope>
    <source>
        <strain evidence="1">Yerkes chimp pedigree #C0471</strain>
    </source>
</reference>
<sequence>VSYSGGQRTSDKIQEYPQAVQETWCRHLLLARASGSFYSCRKVKWEQICHTLIMKYQMKGL</sequence>